<dbReference type="RefSeq" id="WP_191141859.1">
    <property type="nucleotide sequence ID" value="NZ_JACXAH010000008.1"/>
</dbReference>
<feature type="transmembrane region" description="Helical" evidence="1">
    <location>
        <begin position="215"/>
        <end position="238"/>
    </location>
</feature>
<feature type="transmembrane region" description="Helical" evidence="1">
    <location>
        <begin position="21"/>
        <end position="43"/>
    </location>
</feature>
<dbReference type="CDD" id="cd21809">
    <property type="entry name" value="ABC-2_lan_permease-like"/>
    <property type="match status" value="1"/>
</dbReference>
<reference evidence="2" key="1">
    <citation type="submission" date="2020-09" db="EMBL/GenBank/DDBJ databases">
        <title>A novel bacterium of genus Hazenella, isolated from South China Sea.</title>
        <authorList>
            <person name="Huang H."/>
            <person name="Mo K."/>
            <person name="Hu Y."/>
        </authorList>
    </citation>
    <scope>NUCLEOTIDE SEQUENCE</scope>
    <source>
        <strain evidence="2">IB182357</strain>
    </source>
</reference>
<dbReference type="Pfam" id="PF12730">
    <property type="entry name" value="ABC2_membrane_4"/>
    <property type="match status" value="1"/>
</dbReference>
<evidence type="ECO:0000256" key="1">
    <source>
        <dbReference type="SAM" id="Phobius"/>
    </source>
</evidence>
<evidence type="ECO:0000313" key="3">
    <source>
        <dbReference type="Proteomes" id="UP000661691"/>
    </source>
</evidence>
<protein>
    <submittedName>
        <fullName evidence="2">ABC transporter permease</fullName>
    </submittedName>
</protein>
<keyword evidence="1" id="KW-0812">Transmembrane</keyword>
<comment type="caution">
    <text evidence="2">The sequence shown here is derived from an EMBL/GenBank/DDBJ whole genome shotgun (WGS) entry which is preliminary data.</text>
</comment>
<feature type="transmembrane region" description="Helical" evidence="1">
    <location>
        <begin position="151"/>
        <end position="171"/>
    </location>
</feature>
<dbReference type="EMBL" id="JACXAH010000008">
    <property type="protein sequence ID" value="MBD1372094.1"/>
    <property type="molecule type" value="Genomic_DNA"/>
</dbReference>
<gene>
    <name evidence="2" type="ORF">IC620_06935</name>
</gene>
<evidence type="ECO:0000313" key="2">
    <source>
        <dbReference type="EMBL" id="MBD1372094.1"/>
    </source>
</evidence>
<feature type="transmembrane region" description="Helical" evidence="1">
    <location>
        <begin position="110"/>
        <end position="131"/>
    </location>
</feature>
<keyword evidence="1" id="KW-0472">Membrane</keyword>
<keyword evidence="3" id="KW-1185">Reference proteome</keyword>
<keyword evidence="1" id="KW-1133">Transmembrane helix</keyword>
<accession>A0A926N5T9</accession>
<proteinExistence type="predicted"/>
<dbReference type="PANTHER" id="PTHR37305">
    <property type="entry name" value="INTEGRAL MEMBRANE PROTEIN-RELATED"/>
    <property type="match status" value="1"/>
</dbReference>
<name>A0A926N5T9_9BACL</name>
<dbReference type="AlphaFoldDB" id="A0A926N5T9"/>
<sequence>MQRGLNNLFVAEWLKLRATKIWMVPLLILLPLAYNIFMLKKVMVDQYQFTDENQWLVAMMMFVVLGGSLFYPFISAMLTSHINRIEDQQNSWKIMLTLPYTWSQVYLAKIIWLVLLALMTQVIFLIGLITIGKFMGLDDPILWQDILFQVFLGWIGLSVLNVIQFWISYYFKNSITPIVIGVILSIPVFILAESSYGFVYPWAMPVLGMNGNANVPFFILITIVYTLLFGYGGAKFFIRKGT</sequence>
<feature type="transmembrane region" description="Helical" evidence="1">
    <location>
        <begin position="55"/>
        <end position="74"/>
    </location>
</feature>
<feature type="transmembrane region" description="Helical" evidence="1">
    <location>
        <begin position="178"/>
        <end position="203"/>
    </location>
</feature>
<dbReference type="PANTHER" id="PTHR37305:SF1">
    <property type="entry name" value="MEMBRANE PROTEIN"/>
    <property type="match status" value="1"/>
</dbReference>
<organism evidence="2 3">
    <name type="scientific">Polycladospora coralii</name>
    <dbReference type="NCBI Taxonomy" id="2771432"/>
    <lineage>
        <taxon>Bacteria</taxon>
        <taxon>Bacillati</taxon>
        <taxon>Bacillota</taxon>
        <taxon>Bacilli</taxon>
        <taxon>Bacillales</taxon>
        <taxon>Thermoactinomycetaceae</taxon>
        <taxon>Polycladospora</taxon>
    </lineage>
</organism>
<dbReference type="Proteomes" id="UP000661691">
    <property type="component" value="Unassembled WGS sequence"/>
</dbReference>